<dbReference type="STRING" id="1071679.BG57_20970"/>
<comment type="activity regulation">
    <text evidence="9">Inhibited by fructose 1,6-bisphosphate (FBP).</text>
</comment>
<dbReference type="GO" id="GO:0005524">
    <property type="term" value="F:ATP binding"/>
    <property type="evidence" value="ECO:0007669"/>
    <property type="project" value="UniProtKB-UniRule"/>
</dbReference>
<dbReference type="Proteomes" id="UP000027439">
    <property type="component" value="Unassembled WGS sequence"/>
</dbReference>
<keyword evidence="7 9" id="KW-0067">ATP-binding</keyword>
<dbReference type="InterPro" id="IPR018485">
    <property type="entry name" value="FGGY_C"/>
</dbReference>
<keyword evidence="5 9" id="KW-0418">Kinase</keyword>
<feature type="binding site" evidence="9">
    <location>
        <position position="266"/>
    </location>
    <ligand>
        <name>ATP</name>
        <dbReference type="ChEBI" id="CHEBI:30616"/>
    </ligand>
</feature>
<feature type="domain" description="Carbohydrate kinase FGGY N-terminal" evidence="11">
    <location>
        <begin position="5"/>
        <end position="251"/>
    </location>
</feature>
<feature type="binding site" evidence="9">
    <location>
        <position position="13"/>
    </location>
    <ligand>
        <name>sn-glycerol 3-phosphate</name>
        <dbReference type="ChEBI" id="CHEBI:57597"/>
    </ligand>
</feature>
<dbReference type="PANTHER" id="PTHR10196">
    <property type="entry name" value="SUGAR KINASE"/>
    <property type="match status" value="1"/>
</dbReference>
<dbReference type="InterPro" id="IPR018483">
    <property type="entry name" value="Carb_kinase_FGGY_CS"/>
</dbReference>
<feature type="binding site" evidence="9">
    <location>
        <position position="135"/>
    </location>
    <ligand>
        <name>sn-glycerol 3-phosphate</name>
        <dbReference type="ChEBI" id="CHEBI:57597"/>
    </ligand>
</feature>
<evidence type="ECO:0000256" key="4">
    <source>
        <dbReference type="ARBA" id="ARBA00022741"/>
    </source>
</evidence>
<comment type="similarity">
    <text evidence="2 9 10">Belongs to the FGGY kinase family.</text>
</comment>
<dbReference type="FunFam" id="3.30.420.40:FF:000008">
    <property type="entry name" value="Glycerol kinase"/>
    <property type="match status" value="1"/>
</dbReference>
<dbReference type="EMBL" id="BMEG01000001">
    <property type="protein sequence ID" value="GGD57862.1"/>
    <property type="molecule type" value="Genomic_DNA"/>
</dbReference>
<evidence type="ECO:0000256" key="9">
    <source>
        <dbReference type="HAMAP-Rule" id="MF_00186"/>
    </source>
</evidence>
<dbReference type="FunFam" id="3.30.420.40:FF:000007">
    <property type="entry name" value="Glycerol kinase"/>
    <property type="match status" value="1"/>
</dbReference>
<gene>
    <name evidence="9 14" type="primary">glpK</name>
    <name evidence="14" type="ORF">BG57_20970</name>
    <name evidence="13" type="ORF">GCM10010985_09710</name>
</gene>
<evidence type="ECO:0000256" key="8">
    <source>
        <dbReference type="ARBA" id="ARBA00052101"/>
    </source>
</evidence>
<protein>
    <recommendedName>
        <fullName evidence="9">Glycerol kinase</fullName>
        <ecNumber evidence="9">2.7.1.30</ecNumber>
    </recommendedName>
    <alternativeName>
        <fullName evidence="9">ATP:glycerol 3-phosphotransferase</fullName>
    </alternativeName>
    <alternativeName>
        <fullName evidence="9">Glycerokinase</fullName>
        <shortName evidence="9">GK</shortName>
    </alternativeName>
</protein>
<dbReference type="Pfam" id="PF00370">
    <property type="entry name" value="FGGY_N"/>
    <property type="match status" value="1"/>
</dbReference>
<dbReference type="EMBL" id="JFHE01000004">
    <property type="protein sequence ID" value="KDR36077.1"/>
    <property type="molecule type" value="Genomic_DNA"/>
</dbReference>
<dbReference type="EC" id="2.7.1.30" evidence="9"/>
<dbReference type="AlphaFoldDB" id="A0A069P6I3"/>
<dbReference type="CDD" id="cd07786">
    <property type="entry name" value="FGGY_EcGK_like"/>
    <property type="match status" value="1"/>
</dbReference>
<feature type="binding site" evidence="9">
    <location>
        <position position="266"/>
    </location>
    <ligand>
        <name>ADP</name>
        <dbReference type="ChEBI" id="CHEBI:456216"/>
    </ligand>
</feature>
<reference evidence="13" key="1">
    <citation type="journal article" date="2014" name="Int. J. Syst. Evol. Microbiol.">
        <title>Complete genome of a new Firmicutes species belonging to the dominant human colonic microbiota ('Ruminococcus bicirculans') reveals two chromosomes and a selective capacity to utilize plant glucans.</title>
        <authorList>
            <consortium name="NISC Comparative Sequencing Program"/>
            <person name="Wegmann U."/>
            <person name="Louis P."/>
            <person name="Goesmann A."/>
            <person name="Henrissat B."/>
            <person name="Duncan S.H."/>
            <person name="Flint H.J."/>
        </authorList>
    </citation>
    <scope>NUCLEOTIDE SEQUENCE</scope>
    <source>
        <strain evidence="13">CGMCC 1.11013</strain>
    </source>
</reference>
<feature type="binding site" evidence="9">
    <location>
        <position position="244"/>
    </location>
    <ligand>
        <name>sn-glycerol 3-phosphate</name>
        <dbReference type="ChEBI" id="CHEBI:57597"/>
    </ligand>
</feature>
<proteinExistence type="inferred from homology"/>
<evidence type="ECO:0000256" key="3">
    <source>
        <dbReference type="ARBA" id="ARBA00022679"/>
    </source>
</evidence>
<keyword evidence="6 9" id="KW-0319">Glycerol metabolism</keyword>
<feature type="binding site" evidence="9">
    <location>
        <position position="135"/>
    </location>
    <ligand>
        <name>glycerol</name>
        <dbReference type="ChEBI" id="CHEBI:17754"/>
    </ligand>
</feature>
<comment type="pathway">
    <text evidence="1 9">Polyol metabolism; glycerol degradation via glycerol kinase pathway; sn-glycerol 3-phosphate from glycerol: step 1/1.</text>
</comment>
<feature type="binding site" evidence="9">
    <location>
        <position position="309"/>
    </location>
    <ligand>
        <name>ADP</name>
        <dbReference type="ChEBI" id="CHEBI:456216"/>
    </ligand>
</feature>
<evidence type="ECO:0000256" key="5">
    <source>
        <dbReference type="ARBA" id="ARBA00022777"/>
    </source>
</evidence>
<dbReference type="InterPro" id="IPR005999">
    <property type="entry name" value="Glycerol_kin"/>
</dbReference>
<evidence type="ECO:0000259" key="11">
    <source>
        <dbReference type="Pfam" id="PF00370"/>
    </source>
</evidence>
<keyword evidence="3 9" id="KW-0808">Transferase</keyword>
<dbReference type="Pfam" id="PF02782">
    <property type="entry name" value="FGGY_C"/>
    <property type="match status" value="1"/>
</dbReference>
<dbReference type="NCBIfam" id="TIGR01311">
    <property type="entry name" value="glycerol_kin"/>
    <property type="match status" value="1"/>
</dbReference>
<feature type="binding site" evidence="9">
    <location>
        <position position="84"/>
    </location>
    <ligand>
        <name>glycerol</name>
        <dbReference type="ChEBI" id="CHEBI:17754"/>
    </ligand>
</feature>
<comment type="function">
    <text evidence="9">Key enzyme in the regulation of glycerol uptake and metabolism. Catalyzes the phosphorylation of glycerol to yield sn-glycerol 3-phosphate.</text>
</comment>
<dbReference type="GO" id="GO:0005829">
    <property type="term" value="C:cytosol"/>
    <property type="evidence" value="ECO:0007669"/>
    <property type="project" value="UniProtKB-ARBA"/>
</dbReference>
<dbReference type="GO" id="GO:0004370">
    <property type="term" value="F:glycerol kinase activity"/>
    <property type="evidence" value="ECO:0007669"/>
    <property type="project" value="UniProtKB-UniRule"/>
</dbReference>
<dbReference type="eggNOG" id="COG0554">
    <property type="taxonomic scope" value="Bacteria"/>
</dbReference>
<feature type="binding site" evidence="9">
    <location>
        <position position="83"/>
    </location>
    <ligand>
        <name>sn-glycerol 3-phosphate</name>
        <dbReference type="ChEBI" id="CHEBI:57597"/>
    </ligand>
</feature>
<comment type="caution">
    <text evidence="14">The sequence shown here is derived from an EMBL/GenBank/DDBJ whole genome shotgun (WGS) entry which is preliminary data.</text>
</comment>
<dbReference type="Gene3D" id="3.30.420.40">
    <property type="match status" value="2"/>
</dbReference>
<reference evidence="16" key="3">
    <citation type="journal article" date="2019" name="Int. J. Syst. Evol. Microbiol.">
        <title>The Global Catalogue of Microorganisms (GCM) 10K type strain sequencing project: providing services to taxonomists for standard genome sequencing and annotation.</title>
        <authorList>
            <consortium name="The Broad Institute Genomics Platform"/>
            <consortium name="The Broad Institute Genome Sequencing Center for Infectious Disease"/>
            <person name="Wu L."/>
            <person name="Ma J."/>
        </authorList>
    </citation>
    <scope>NUCLEOTIDE SEQUENCE [LARGE SCALE GENOMIC DNA]</scope>
    <source>
        <strain evidence="16">CGMCC 1.11013</strain>
    </source>
</reference>
<dbReference type="PROSITE" id="PS00445">
    <property type="entry name" value="FGGY_KINASES_2"/>
    <property type="match status" value="1"/>
</dbReference>
<sequence>MQDQIVLALDQGTTSSRAMLFDRNGNIVSIAQKEFQQIYPQPGWVEHDPQEIWSTQAGVAAEAVTRAGLNASSIAAVGITNQRETTIVWDRETGRPVYNAIVWQDRRTAGMCDELKARGLEPMVRAKTGLPIDAYFSATKIRWILDNVDGARDKAKQGRLAFGTVDSWLVWNFTRRGMHITDITNASRTMLFDIHARRWDDDLLDAFDIPRSMLPEVRASSEVYGTTHGSVLAAEVPLASIAGDQHAALFGQMCTESGMVKNTYGTGCFLVMNTGEKPIESRNNLVTTIAWQIGDRVDYALEGSIFIAGAVVQWLRDGLGLIRHASEVETLARGVPHCDGVYLVPAFAGLGAPHWNARARGTLFGVTRGTTSGHIARAALESIAYQSLDVLRAMEADSGMPVAQLRVDGGACANDLLMQFQADVLGVDVVRPRVAETTALGAAYLAGLAVGYWKDVGELKAQWQLDRRFSPSMPAPDVDASLAGWRRAVNAAKAWADA</sequence>
<dbReference type="InterPro" id="IPR000577">
    <property type="entry name" value="Carb_kinase_FGGY"/>
</dbReference>
<evidence type="ECO:0000256" key="2">
    <source>
        <dbReference type="ARBA" id="ARBA00009156"/>
    </source>
</evidence>
<dbReference type="HAMAP" id="MF_00186">
    <property type="entry name" value="Glycerol_kin"/>
    <property type="match status" value="1"/>
</dbReference>
<dbReference type="PROSITE" id="PS00933">
    <property type="entry name" value="FGGY_KINASES_1"/>
    <property type="match status" value="1"/>
</dbReference>
<feature type="binding site" evidence="9">
    <location>
        <position position="414"/>
    </location>
    <ligand>
        <name>ADP</name>
        <dbReference type="ChEBI" id="CHEBI:456216"/>
    </ligand>
</feature>
<dbReference type="NCBIfam" id="NF000756">
    <property type="entry name" value="PRK00047.1"/>
    <property type="match status" value="1"/>
</dbReference>
<dbReference type="InterPro" id="IPR018484">
    <property type="entry name" value="FGGY_N"/>
</dbReference>
<evidence type="ECO:0000256" key="10">
    <source>
        <dbReference type="RuleBase" id="RU003733"/>
    </source>
</evidence>
<feature type="binding site" evidence="9">
    <location>
        <position position="410"/>
    </location>
    <ligand>
        <name>ADP</name>
        <dbReference type="ChEBI" id="CHEBI:456216"/>
    </ligand>
</feature>
<dbReference type="RefSeq" id="WP_035961905.1">
    <property type="nucleotide sequence ID" value="NZ_BMEG01000001.1"/>
</dbReference>
<evidence type="ECO:0000259" key="12">
    <source>
        <dbReference type="Pfam" id="PF02782"/>
    </source>
</evidence>
<evidence type="ECO:0000313" key="15">
    <source>
        <dbReference type="Proteomes" id="UP000027439"/>
    </source>
</evidence>
<reference evidence="14 15" key="2">
    <citation type="submission" date="2014-03" db="EMBL/GenBank/DDBJ databases">
        <title>Draft Genome Sequences of Four Burkholderia Strains.</title>
        <authorList>
            <person name="Liu X.Y."/>
            <person name="Li C.X."/>
            <person name="Xu J.H."/>
        </authorList>
    </citation>
    <scope>NUCLEOTIDE SEQUENCE [LARGE SCALE GENOMIC DNA]</scope>
    <source>
        <strain evidence="14 15">R27</strain>
    </source>
</reference>
<accession>A0A069P6I3</accession>
<reference evidence="13" key="4">
    <citation type="submission" date="2024-05" db="EMBL/GenBank/DDBJ databases">
        <authorList>
            <person name="Sun Q."/>
            <person name="Zhou Y."/>
        </authorList>
    </citation>
    <scope>NUCLEOTIDE SEQUENCE</scope>
    <source>
        <strain evidence="13">CGMCC 1.11013</strain>
    </source>
</reference>
<keyword evidence="4 9" id="KW-0547">Nucleotide-binding</keyword>
<dbReference type="GO" id="GO:0006072">
    <property type="term" value="P:glycerol-3-phosphate metabolic process"/>
    <property type="evidence" value="ECO:0007669"/>
    <property type="project" value="InterPro"/>
</dbReference>
<feature type="domain" description="Carbohydrate kinase FGGY C-terminal" evidence="12">
    <location>
        <begin position="261"/>
        <end position="449"/>
    </location>
</feature>
<organism evidence="14 15">
    <name type="scientific">Caballeronia grimmiae</name>
    <dbReference type="NCBI Taxonomy" id="1071679"/>
    <lineage>
        <taxon>Bacteria</taxon>
        <taxon>Pseudomonadati</taxon>
        <taxon>Pseudomonadota</taxon>
        <taxon>Betaproteobacteria</taxon>
        <taxon>Burkholderiales</taxon>
        <taxon>Burkholderiaceae</taxon>
        <taxon>Caballeronia</taxon>
    </lineage>
</organism>
<dbReference type="GO" id="GO:0019563">
    <property type="term" value="P:glycerol catabolic process"/>
    <property type="evidence" value="ECO:0007669"/>
    <property type="project" value="UniProtKB-UniRule"/>
</dbReference>
<feature type="binding site" evidence="9">
    <location>
        <position position="17"/>
    </location>
    <ligand>
        <name>ADP</name>
        <dbReference type="ChEBI" id="CHEBI:456216"/>
    </ligand>
</feature>
<evidence type="ECO:0000256" key="6">
    <source>
        <dbReference type="ARBA" id="ARBA00022798"/>
    </source>
</evidence>
<feature type="binding site" evidence="9">
    <location>
        <position position="15"/>
    </location>
    <ligand>
        <name>ATP</name>
        <dbReference type="ChEBI" id="CHEBI:30616"/>
    </ligand>
</feature>
<evidence type="ECO:0000256" key="7">
    <source>
        <dbReference type="ARBA" id="ARBA00022840"/>
    </source>
</evidence>
<feature type="binding site" evidence="9">
    <location>
        <position position="13"/>
    </location>
    <ligand>
        <name>ATP</name>
        <dbReference type="ChEBI" id="CHEBI:30616"/>
    </ligand>
</feature>
<keyword evidence="16" id="KW-1185">Reference proteome</keyword>
<dbReference type="UniPathway" id="UPA00618">
    <property type="reaction ID" value="UER00672"/>
</dbReference>
<dbReference type="PANTHER" id="PTHR10196:SF69">
    <property type="entry name" value="GLYCEROL KINASE"/>
    <property type="match status" value="1"/>
</dbReference>
<feature type="binding site" evidence="9">
    <location>
        <position position="244"/>
    </location>
    <ligand>
        <name>glycerol</name>
        <dbReference type="ChEBI" id="CHEBI:17754"/>
    </ligand>
</feature>
<feature type="binding site" evidence="9">
    <location>
        <position position="14"/>
    </location>
    <ligand>
        <name>ATP</name>
        <dbReference type="ChEBI" id="CHEBI:30616"/>
    </ligand>
</feature>
<evidence type="ECO:0000313" key="16">
    <source>
        <dbReference type="Proteomes" id="UP000597138"/>
    </source>
</evidence>
<feature type="binding site" evidence="9">
    <location>
        <position position="313"/>
    </location>
    <ligand>
        <name>ATP</name>
        <dbReference type="ChEBI" id="CHEBI:30616"/>
    </ligand>
</feature>
<feature type="binding site" evidence="9">
    <location>
        <position position="83"/>
    </location>
    <ligand>
        <name>glycerol</name>
        <dbReference type="ChEBI" id="CHEBI:17754"/>
    </ligand>
</feature>
<dbReference type="OrthoDB" id="9805576at2"/>
<feature type="binding site" evidence="9">
    <location>
        <position position="309"/>
    </location>
    <ligand>
        <name>ATP</name>
        <dbReference type="ChEBI" id="CHEBI:30616"/>
    </ligand>
</feature>
<feature type="binding site" evidence="9">
    <location>
        <position position="245"/>
    </location>
    <ligand>
        <name>glycerol</name>
        <dbReference type="ChEBI" id="CHEBI:17754"/>
    </ligand>
</feature>
<feature type="binding site" evidence="9">
    <location>
        <position position="84"/>
    </location>
    <ligand>
        <name>sn-glycerol 3-phosphate</name>
        <dbReference type="ChEBI" id="CHEBI:57597"/>
    </ligand>
</feature>
<dbReference type="SUPFAM" id="SSF53067">
    <property type="entry name" value="Actin-like ATPase domain"/>
    <property type="match status" value="2"/>
</dbReference>
<evidence type="ECO:0000313" key="13">
    <source>
        <dbReference type="EMBL" id="GGD57862.1"/>
    </source>
</evidence>
<dbReference type="InterPro" id="IPR043129">
    <property type="entry name" value="ATPase_NBD"/>
</dbReference>
<feature type="binding site" evidence="9">
    <location>
        <position position="13"/>
    </location>
    <ligand>
        <name>ADP</name>
        <dbReference type="ChEBI" id="CHEBI:456216"/>
    </ligand>
</feature>
<evidence type="ECO:0000256" key="1">
    <source>
        <dbReference type="ARBA" id="ARBA00005190"/>
    </source>
</evidence>
<evidence type="ECO:0000313" key="14">
    <source>
        <dbReference type="EMBL" id="KDR36077.1"/>
    </source>
</evidence>
<name>A0A069P6I3_9BURK</name>
<feature type="binding site" evidence="9">
    <location>
        <position position="410"/>
    </location>
    <ligand>
        <name>ATP</name>
        <dbReference type="ChEBI" id="CHEBI:30616"/>
    </ligand>
</feature>
<comment type="catalytic activity">
    <reaction evidence="8 9">
        <text>glycerol + ATP = sn-glycerol 3-phosphate + ADP + H(+)</text>
        <dbReference type="Rhea" id="RHEA:21644"/>
        <dbReference type="ChEBI" id="CHEBI:15378"/>
        <dbReference type="ChEBI" id="CHEBI:17754"/>
        <dbReference type="ChEBI" id="CHEBI:30616"/>
        <dbReference type="ChEBI" id="CHEBI:57597"/>
        <dbReference type="ChEBI" id="CHEBI:456216"/>
        <dbReference type="EC" id="2.7.1.30"/>
    </reaction>
</comment>
<dbReference type="Proteomes" id="UP000597138">
    <property type="component" value="Unassembled WGS sequence"/>
</dbReference>
<dbReference type="PIRSF" id="PIRSF000538">
    <property type="entry name" value="GlpK"/>
    <property type="match status" value="1"/>
</dbReference>